<dbReference type="EMBL" id="JBHRZH010000021">
    <property type="protein sequence ID" value="MFC3763855.1"/>
    <property type="molecule type" value="Genomic_DNA"/>
</dbReference>
<keyword evidence="3" id="KW-0238">DNA-binding</keyword>
<dbReference type="InterPro" id="IPR019554">
    <property type="entry name" value="Soluble_ligand-bd"/>
</dbReference>
<dbReference type="PANTHER" id="PTHR21180:SF32">
    <property type="entry name" value="ENDONUCLEASE_EXONUCLEASE_PHOSPHATASE FAMILY DOMAIN-CONTAINING PROTEIN 1"/>
    <property type="match status" value="1"/>
</dbReference>
<evidence type="ECO:0000256" key="1">
    <source>
        <dbReference type="SAM" id="Phobius"/>
    </source>
</evidence>
<dbReference type="InterPro" id="IPR010994">
    <property type="entry name" value="RuvA_2-like"/>
</dbReference>
<organism evidence="3 4">
    <name type="scientific">Tenggerimyces flavus</name>
    <dbReference type="NCBI Taxonomy" id="1708749"/>
    <lineage>
        <taxon>Bacteria</taxon>
        <taxon>Bacillati</taxon>
        <taxon>Actinomycetota</taxon>
        <taxon>Actinomycetes</taxon>
        <taxon>Propionibacteriales</taxon>
        <taxon>Nocardioidaceae</taxon>
        <taxon>Tenggerimyces</taxon>
    </lineage>
</organism>
<evidence type="ECO:0000313" key="3">
    <source>
        <dbReference type="EMBL" id="MFC3763855.1"/>
    </source>
</evidence>
<comment type="caution">
    <text evidence="3">The sequence shown here is derived from an EMBL/GenBank/DDBJ whole genome shotgun (WGS) entry which is preliminary data.</text>
</comment>
<dbReference type="PANTHER" id="PTHR21180">
    <property type="entry name" value="ENDONUCLEASE/EXONUCLEASE/PHOSPHATASE FAMILY DOMAIN-CONTAINING PROTEIN 1"/>
    <property type="match status" value="1"/>
</dbReference>
<dbReference type="SMART" id="SM00278">
    <property type="entry name" value="HhH1"/>
    <property type="match status" value="2"/>
</dbReference>
<sequence>MGLLRDAAGDVVSRVAERVGAGPHPSTEAPDPLAVPRLRAKHVLVVGILLLVAVIGAVLLFVNQQPTELTPNPIAHATVVATGTPPATRGSPSPSPGKLLVHVAGKVREPGVVQLPTGARVIDAVDAAGGALPGADLSGLNLARPLTDGEQVLVGLPPPPGGPSARPSPTGQALVDLNTATLEQLDALPGVGPVLAQRILDYRDEHGRFESVEDLQQVTGIGSRKFAELRELVQVS</sequence>
<dbReference type="RefSeq" id="WP_307782598.1">
    <property type="nucleotide sequence ID" value="NZ_JAFBCM010000001.1"/>
</dbReference>
<dbReference type="NCBIfam" id="TIGR00426">
    <property type="entry name" value="competence protein ComEA helix-hairpin-helix repeat region"/>
    <property type="match status" value="1"/>
</dbReference>
<keyword evidence="1" id="KW-0472">Membrane</keyword>
<dbReference type="Gene3D" id="3.10.560.10">
    <property type="entry name" value="Outer membrane lipoprotein wza domain like"/>
    <property type="match status" value="1"/>
</dbReference>
<dbReference type="InterPro" id="IPR004509">
    <property type="entry name" value="Competence_ComEA_HhH"/>
</dbReference>
<accession>A0ABV7YID4</accession>
<feature type="domain" description="Helix-hairpin-helix DNA-binding motif class 1" evidence="2">
    <location>
        <begin position="183"/>
        <end position="202"/>
    </location>
</feature>
<dbReference type="GO" id="GO:0003677">
    <property type="term" value="F:DNA binding"/>
    <property type="evidence" value="ECO:0007669"/>
    <property type="project" value="UniProtKB-KW"/>
</dbReference>
<protein>
    <submittedName>
        <fullName evidence="3">ComEA family DNA-binding protein</fullName>
    </submittedName>
</protein>
<name>A0ABV7YID4_9ACTN</name>
<feature type="transmembrane region" description="Helical" evidence="1">
    <location>
        <begin position="43"/>
        <end position="62"/>
    </location>
</feature>
<dbReference type="SUPFAM" id="SSF47781">
    <property type="entry name" value="RuvA domain 2-like"/>
    <property type="match status" value="1"/>
</dbReference>
<reference evidence="4" key="1">
    <citation type="journal article" date="2019" name="Int. J. Syst. Evol. Microbiol.">
        <title>The Global Catalogue of Microorganisms (GCM) 10K type strain sequencing project: providing services to taxonomists for standard genome sequencing and annotation.</title>
        <authorList>
            <consortium name="The Broad Institute Genomics Platform"/>
            <consortium name="The Broad Institute Genome Sequencing Center for Infectious Disease"/>
            <person name="Wu L."/>
            <person name="Ma J."/>
        </authorList>
    </citation>
    <scope>NUCLEOTIDE SEQUENCE [LARGE SCALE GENOMIC DNA]</scope>
    <source>
        <strain evidence="4">CGMCC 4.7241</strain>
    </source>
</reference>
<evidence type="ECO:0000259" key="2">
    <source>
        <dbReference type="SMART" id="SM00278"/>
    </source>
</evidence>
<dbReference type="Gene3D" id="1.10.150.320">
    <property type="entry name" value="Photosystem II 12 kDa extrinsic protein"/>
    <property type="match status" value="1"/>
</dbReference>
<keyword evidence="1" id="KW-0812">Transmembrane</keyword>
<evidence type="ECO:0000313" key="4">
    <source>
        <dbReference type="Proteomes" id="UP001595699"/>
    </source>
</evidence>
<dbReference type="InterPro" id="IPR051675">
    <property type="entry name" value="Endo/Exo/Phosphatase_dom_1"/>
</dbReference>
<feature type="domain" description="Helix-hairpin-helix DNA-binding motif class 1" evidence="2">
    <location>
        <begin position="213"/>
        <end position="232"/>
    </location>
</feature>
<dbReference type="Pfam" id="PF10531">
    <property type="entry name" value="SLBB"/>
    <property type="match status" value="1"/>
</dbReference>
<keyword evidence="1" id="KW-1133">Transmembrane helix</keyword>
<keyword evidence="4" id="KW-1185">Reference proteome</keyword>
<dbReference type="Pfam" id="PF12836">
    <property type="entry name" value="HHH_3"/>
    <property type="match status" value="1"/>
</dbReference>
<proteinExistence type="predicted"/>
<dbReference type="Proteomes" id="UP001595699">
    <property type="component" value="Unassembled WGS sequence"/>
</dbReference>
<dbReference type="InterPro" id="IPR003583">
    <property type="entry name" value="Hlx-hairpin-Hlx_DNA-bd_motif"/>
</dbReference>
<gene>
    <name evidence="3" type="ORF">ACFOUW_23655</name>
</gene>